<feature type="transmembrane region" description="Helical" evidence="2">
    <location>
        <begin position="155"/>
        <end position="174"/>
    </location>
</feature>
<evidence type="ECO:0000256" key="2">
    <source>
        <dbReference type="SAM" id="Phobius"/>
    </source>
</evidence>
<name>A0A6N9T6Q6_9HYPH</name>
<accession>A0A6N9T6Q6</accession>
<proteinExistence type="predicted"/>
<dbReference type="Pfam" id="PF03729">
    <property type="entry name" value="DUF308"/>
    <property type="match status" value="2"/>
</dbReference>
<feature type="transmembrane region" description="Helical" evidence="2">
    <location>
        <begin position="44"/>
        <end position="66"/>
    </location>
</feature>
<keyword evidence="2" id="KW-0472">Membrane</keyword>
<evidence type="ECO:0000256" key="1">
    <source>
        <dbReference type="SAM" id="MobiDB-lite"/>
    </source>
</evidence>
<gene>
    <name evidence="3" type="ORF">GTK09_21485</name>
</gene>
<keyword evidence="2" id="KW-0812">Transmembrane</keyword>
<protein>
    <submittedName>
        <fullName evidence="3">HdeD family acid-resistance protein</fullName>
    </submittedName>
</protein>
<dbReference type="RefSeq" id="WP_163465447.1">
    <property type="nucleotide sequence ID" value="NZ_JAAAMG010000022.1"/>
</dbReference>
<feature type="transmembrane region" description="Helical" evidence="2">
    <location>
        <begin position="180"/>
        <end position="204"/>
    </location>
</feature>
<dbReference type="AlphaFoldDB" id="A0A6N9T6Q6"/>
<dbReference type="GO" id="GO:0005886">
    <property type="term" value="C:plasma membrane"/>
    <property type="evidence" value="ECO:0007669"/>
    <property type="project" value="TreeGrafter"/>
</dbReference>
<dbReference type="InterPro" id="IPR005325">
    <property type="entry name" value="DUF308_memb"/>
</dbReference>
<dbReference type="EMBL" id="JAAAMG010000022">
    <property type="protein sequence ID" value="NDW06991.1"/>
    <property type="molecule type" value="Genomic_DNA"/>
</dbReference>
<organism evidence="3 4">
    <name type="scientific">Jiella pacifica</name>
    <dbReference type="NCBI Taxonomy" id="2696469"/>
    <lineage>
        <taxon>Bacteria</taxon>
        <taxon>Pseudomonadati</taxon>
        <taxon>Pseudomonadota</taxon>
        <taxon>Alphaproteobacteria</taxon>
        <taxon>Hyphomicrobiales</taxon>
        <taxon>Aurantimonadaceae</taxon>
        <taxon>Jiella</taxon>
    </lineage>
</organism>
<reference evidence="3 4" key="1">
    <citation type="submission" date="2020-01" db="EMBL/GenBank/DDBJ databases">
        <title>Jiella pacifica sp. nov.</title>
        <authorList>
            <person name="Xue Z."/>
            <person name="Zhu S."/>
            <person name="Chen J."/>
            <person name="Yang J."/>
        </authorList>
    </citation>
    <scope>NUCLEOTIDE SEQUENCE [LARGE SCALE GENOMIC DNA]</scope>
    <source>
        <strain evidence="3 4">40Bstr34</strain>
    </source>
</reference>
<keyword evidence="2" id="KW-1133">Transmembrane helix</keyword>
<dbReference type="PANTHER" id="PTHR34989">
    <property type="entry name" value="PROTEIN HDED"/>
    <property type="match status" value="1"/>
</dbReference>
<evidence type="ECO:0000313" key="4">
    <source>
        <dbReference type="Proteomes" id="UP000469011"/>
    </source>
</evidence>
<feature type="transmembrane region" description="Helical" evidence="2">
    <location>
        <begin position="123"/>
        <end position="143"/>
    </location>
</feature>
<feature type="region of interest" description="Disordered" evidence="1">
    <location>
        <begin position="1"/>
        <end position="22"/>
    </location>
</feature>
<keyword evidence="4" id="KW-1185">Reference proteome</keyword>
<dbReference type="Proteomes" id="UP000469011">
    <property type="component" value="Unassembled WGS sequence"/>
</dbReference>
<evidence type="ECO:0000313" key="3">
    <source>
        <dbReference type="EMBL" id="NDW06991.1"/>
    </source>
</evidence>
<comment type="caution">
    <text evidence="3">The sequence shown here is derived from an EMBL/GenBank/DDBJ whole genome shotgun (WGS) entry which is preliminary data.</text>
</comment>
<dbReference type="InterPro" id="IPR052712">
    <property type="entry name" value="Acid_resist_chaperone_HdeD"/>
</dbReference>
<sequence>MATEIGPNGPPKGGLGAGNPAAGEVSQREAVKAAQRYLHDHWKYYTFQGALMIVVGILALLVPFAATLATTLFFGWLLILGGVIGCVAAFRARAAPGFWSSLLLAILSVVLGGIIIYDPLAGTVTLTWLLAVFFFLSGLFNFSIARAVRLSTTRFWLVVVSGIIDIVLAVFLILGLPGTAIWAIGVFLGISFITSGFGLLFSALDARNNPPASRV</sequence>
<feature type="transmembrane region" description="Helical" evidence="2">
    <location>
        <begin position="72"/>
        <end position="90"/>
    </location>
</feature>
<dbReference type="PANTHER" id="PTHR34989:SF1">
    <property type="entry name" value="PROTEIN HDED"/>
    <property type="match status" value="1"/>
</dbReference>
<feature type="transmembrane region" description="Helical" evidence="2">
    <location>
        <begin position="97"/>
        <end position="117"/>
    </location>
</feature>